<evidence type="ECO:0000313" key="2">
    <source>
        <dbReference type="Proteomes" id="UP000234254"/>
    </source>
</evidence>
<dbReference type="PANTHER" id="PTHR42030:SF1">
    <property type="entry name" value="DRBM DOMAIN-CONTAINING PROTEIN"/>
    <property type="match status" value="1"/>
</dbReference>
<dbReference type="CDD" id="cd00048">
    <property type="entry name" value="DSRM_SF"/>
    <property type="match status" value="1"/>
</dbReference>
<dbReference type="SUPFAM" id="SSF54768">
    <property type="entry name" value="dsRNA-binding domain-like"/>
    <property type="match status" value="1"/>
</dbReference>
<dbReference type="AlphaFoldDB" id="A0A2I1D6U7"/>
<comment type="caution">
    <text evidence="1">The sequence shown here is derived from an EMBL/GenBank/DDBJ whole genome shotgun (WGS) entry which is preliminary data.</text>
</comment>
<dbReference type="Proteomes" id="UP000234254">
    <property type="component" value="Unassembled WGS sequence"/>
</dbReference>
<proteinExistence type="predicted"/>
<reference evidence="1" key="1">
    <citation type="submission" date="2016-12" db="EMBL/GenBank/DDBJ databases">
        <title>The genomes of Aspergillus section Nigri reveals drivers in fungal speciation.</title>
        <authorList>
            <consortium name="DOE Joint Genome Institute"/>
            <person name="Vesth T.C."/>
            <person name="Nybo J."/>
            <person name="Theobald S."/>
            <person name="Brandl J."/>
            <person name="Frisvad J.C."/>
            <person name="Nielsen K.F."/>
            <person name="Lyhne E.K."/>
            <person name="Kogle M.E."/>
            <person name="Kuo A."/>
            <person name="Riley R."/>
            <person name="Clum A."/>
            <person name="Nolan M."/>
            <person name="Lipzen A."/>
            <person name="Salamov A."/>
            <person name="Henrissat B."/>
            <person name="Wiebenga A."/>
            <person name="De vries R.P."/>
            <person name="Grigoriev I.V."/>
            <person name="Mortensen U.H."/>
            <person name="Andersen M.R."/>
            <person name="Baker S.E."/>
        </authorList>
    </citation>
    <scope>NUCLEOTIDE SEQUENCE</scope>
    <source>
        <strain evidence="1">IBT 28561</strain>
    </source>
</reference>
<dbReference type="PANTHER" id="PTHR42030">
    <property type="entry name" value="DRBM DOMAIN-CONTAINING PROTEIN"/>
    <property type="match status" value="1"/>
</dbReference>
<dbReference type="EMBL" id="MSFM01000004">
    <property type="protein sequence ID" value="PKY05606.1"/>
    <property type="molecule type" value="Genomic_DNA"/>
</dbReference>
<protein>
    <recommendedName>
        <fullName evidence="3">DRBM domain-containing protein</fullName>
    </recommendedName>
</protein>
<dbReference type="Gene3D" id="3.30.160.20">
    <property type="match status" value="1"/>
</dbReference>
<dbReference type="VEuPathDB" id="FungiDB:P168DRAFT_341109"/>
<keyword evidence="2" id="KW-1185">Reference proteome</keyword>
<sequence length="108" mass="11741">MSQTANSPAGGGGGARVNWQTQLQEYCRKSKIQAPVYNIFSERRGGRTAWSSSVAVSGQTLVARYWYDGENVNNAKEDAAEVALSWLTPGSSSAYTGQSPSYQQPRFN</sequence>
<evidence type="ECO:0000313" key="1">
    <source>
        <dbReference type="EMBL" id="PKY05606.1"/>
    </source>
</evidence>
<name>A0A2I1D6U7_ASPC2</name>
<accession>A0A2I1D6U7</accession>
<organism evidence="1 2">
    <name type="scientific">Aspergillus campestris (strain IBT 28561)</name>
    <dbReference type="NCBI Taxonomy" id="1392248"/>
    <lineage>
        <taxon>Eukaryota</taxon>
        <taxon>Fungi</taxon>
        <taxon>Dikarya</taxon>
        <taxon>Ascomycota</taxon>
        <taxon>Pezizomycotina</taxon>
        <taxon>Eurotiomycetes</taxon>
        <taxon>Eurotiomycetidae</taxon>
        <taxon>Eurotiales</taxon>
        <taxon>Aspergillaceae</taxon>
        <taxon>Aspergillus</taxon>
        <taxon>Aspergillus subgen. Circumdati</taxon>
    </lineage>
</organism>
<gene>
    <name evidence="1" type="ORF">P168DRAFT_341109</name>
</gene>
<dbReference type="GeneID" id="36549326"/>
<dbReference type="RefSeq" id="XP_024694200.1">
    <property type="nucleotide sequence ID" value="XM_024841797.1"/>
</dbReference>
<evidence type="ECO:0008006" key="3">
    <source>
        <dbReference type="Google" id="ProtNLM"/>
    </source>
</evidence>
<dbReference type="OrthoDB" id="5418749at2759"/>